<keyword evidence="6" id="KW-0418">Kinase</keyword>
<evidence type="ECO:0000256" key="3">
    <source>
        <dbReference type="ARBA" id="ARBA00022527"/>
    </source>
</evidence>
<dbReference type="PROSITE" id="PS00107">
    <property type="entry name" value="PROTEIN_KINASE_ATP"/>
    <property type="match status" value="1"/>
</dbReference>
<dbReference type="GO" id="GO:0005524">
    <property type="term" value="F:ATP binding"/>
    <property type="evidence" value="ECO:0007669"/>
    <property type="project" value="UniProtKB-UniRule"/>
</dbReference>
<evidence type="ECO:0000256" key="2">
    <source>
        <dbReference type="ARBA" id="ARBA00012409"/>
    </source>
</evidence>
<evidence type="ECO:0000256" key="5">
    <source>
        <dbReference type="ARBA" id="ARBA00022741"/>
    </source>
</evidence>
<dbReference type="SUPFAM" id="SSF56112">
    <property type="entry name" value="Protein kinase-like (PK-like)"/>
    <property type="match status" value="1"/>
</dbReference>
<name>U5CZC0_AMBTC</name>
<organism evidence="12 13">
    <name type="scientific">Amborella trichopoda</name>
    <dbReference type="NCBI Taxonomy" id="13333"/>
    <lineage>
        <taxon>Eukaryota</taxon>
        <taxon>Viridiplantae</taxon>
        <taxon>Streptophyta</taxon>
        <taxon>Embryophyta</taxon>
        <taxon>Tracheophyta</taxon>
        <taxon>Spermatophyta</taxon>
        <taxon>Magnoliopsida</taxon>
        <taxon>Amborellales</taxon>
        <taxon>Amborellaceae</taxon>
        <taxon>Amborella</taxon>
    </lineage>
</organism>
<evidence type="ECO:0000256" key="4">
    <source>
        <dbReference type="ARBA" id="ARBA00022679"/>
    </source>
</evidence>
<evidence type="ECO:0000256" key="8">
    <source>
        <dbReference type="ARBA" id="ARBA00049280"/>
    </source>
</evidence>
<dbReference type="eggNOG" id="KOG0600">
    <property type="taxonomic scope" value="Eukaryota"/>
</dbReference>
<dbReference type="FunFam" id="1.10.510.10:FF:000415">
    <property type="entry name" value="CMGC/CDK/CRK7 protein kinase, variant"/>
    <property type="match status" value="1"/>
</dbReference>
<evidence type="ECO:0000313" key="13">
    <source>
        <dbReference type="Proteomes" id="UP000017836"/>
    </source>
</evidence>
<dbReference type="GO" id="GO:0000307">
    <property type="term" value="C:cyclin-dependent protein kinase holoenzyme complex"/>
    <property type="evidence" value="ECO:0000318"/>
    <property type="project" value="GO_Central"/>
</dbReference>
<evidence type="ECO:0000256" key="6">
    <source>
        <dbReference type="ARBA" id="ARBA00022777"/>
    </source>
</evidence>
<keyword evidence="4" id="KW-0808">Transferase</keyword>
<dbReference type="HOGENOM" id="CLU_000288_181_1_1"/>
<dbReference type="Gene3D" id="3.30.200.20">
    <property type="entry name" value="Phosphorylase Kinase, domain 1"/>
    <property type="match status" value="1"/>
</dbReference>
<dbReference type="GO" id="GO:0032968">
    <property type="term" value="P:positive regulation of transcription elongation by RNA polymerase II"/>
    <property type="evidence" value="ECO:0000318"/>
    <property type="project" value="GO_Central"/>
</dbReference>
<evidence type="ECO:0000259" key="11">
    <source>
        <dbReference type="PROSITE" id="PS50011"/>
    </source>
</evidence>
<dbReference type="InterPro" id="IPR008271">
    <property type="entry name" value="Ser/Thr_kinase_AS"/>
</dbReference>
<evidence type="ECO:0000256" key="1">
    <source>
        <dbReference type="ARBA" id="ARBA00006485"/>
    </source>
</evidence>
<dbReference type="PROSITE" id="PS50011">
    <property type="entry name" value="PROTEIN_KINASE_DOM"/>
    <property type="match status" value="1"/>
</dbReference>
<dbReference type="InterPro" id="IPR011009">
    <property type="entry name" value="Kinase-like_dom_sf"/>
</dbReference>
<evidence type="ECO:0000313" key="12">
    <source>
        <dbReference type="EMBL" id="ERN18696.1"/>
    </source>
</evidence>
<keyword evidence="13" id="KW-1185">Reference proteome</keyword>
<dbReference type="Gene3D" id="1.10.510.10">
    <property type="entry name" value="Transferase(Phosphotransferase) domain 1"/>
    <property type="match status" value="1"/>
</dbReference>
<reference evidence="13" key="1">
    <citation type="journal article" date="2013" name="Science">
        <title>The Amborella genome and the evolution of flowering plants.</title>
        <authorList>
            <consortium name="Amborella Genome Project"/>
        </authorList>
    </citation>
    <scope>NUCLEOTIDE SEQUENCE [LARGE SCALE GENOMIC DNA]</scope>
</reference>
<dbReference type="Gramene" id="ERN18696">
    <property type="protein sequence ID" value="ERN18696"/>
    <property type="gene ID" value="AMTR_s00065p00208610"/>
</dbReference>
<protein>
    <recommendedName>
        <fullName evidence="2">[RNA-polymerase]-subunit kinase</fullName>
        <ecNumber evidence="2">2.7.11.23</ecNumber>
    </recommendedName>
</protein>
<dbReference type="EMBL" id="KI392088">
    <property type="protein sequence ID" value="ERN18696.1"/>
    <property type="molecule type" value="Genomic_DNA"/>
</dbReference>
<gene>
    <name evidence="12" type="ORF">AMTR_s00065p00208610</name>
</gene>
<evidence type="ECO:0000256" key="10">
    <source>
        <dbReference type="RuleBase" id="RU000304"/>
    </source>
</evidence>
<accession>U5CZC0</accession>
<dbReference type="GO" id="GO:0008353">
    <property type="term" value="F:RNA polymerase II CTD heptapeptide repeat kinase activity"/>
    <property type="evidence" value="ECO:0000318"/>
    <property type="project" value="GO_Central"/>
</dbReference>
<dbReference type="PANTHER" id="PTHR24056">
    <property type="entry name" value="CELL DIVISION PROTEIN KINASE"/>
    <property type="match status" value="1"/>
</dbReference>
<dbReference type="InterPro" id="IPR050108">
    <property type="entry name" value="CDK"/>
</dbReference>
<dbReference type="EC" id="2.7.11.23" evidence="2"/>
<dbReference type="Pfam" id="PF00069">
    <property type="entry name" value="Pkinase"/>
    <property type="match status" value="1"/>
</dbReference>
<dbReference type="Proteomes" id="UP000017836">
    <property type="component" value="Unassembled WGS sequence"/>
</dbReference>
<dbReference type="AlphaFoldDB" id="U5CZC0"/>
<evidence type="ECO:0000256" key="9">
    <source>
        <dbReference type="PROSITE-ProRule" id="PRU10141"/>
    </source>
</evidence>
<dbReference type="SMART" id="SM00220">
    <property type="entry name" value="S_TKc"/>
    <property type="match status" value="1"/>
</dbReference>
<comment type="similarity">
    <text evidence="1">Belongs to the protein kinase superfamily. CMGC Ser/Thr protein kinase family. CDC2/CDKX subfamily.</text>
</comment>
<sequence>MAGGMNYSLNLQIGQGAYGNVYRASEVRSGRFVALKRVGFDKCIPESIHFMAREIKILRRLDHPNIVKLEGLVLSRFSRSLYLVFEYMEHDLARLLSRPNIKFNESQIKCLMQQLFLGLDHCHSRGVIHRDIKGSNLLVDGNGVLKVADFGLATFINPRQRRPLTNHVVTLWYRPPELLLGSTDYGNTVDLWSVGCVFAEMIFGEPIFQGRTEVEQLYEIFRLCGSPSDEYWRTCKLPWAAIFKSQQPYEHRLTQTFKFLPQRNLNLLNMLLSVDPTRRGTARAALASEYFLTKPYACDPSSISNTEEDFKHHEMERRYGHEQYKNACKHEKRWESTWIVMYDYERRIGAGKAHGYGSFSGFQEMDEDQNLAAPLRGTSTATNLHIKALLQQNSQEVTFYNDVVVPLYELTETWMVGNDKDW</sequence>
<keyword evidence="7 9" id="KW-0067">ATP-binding</keyword>
<proteinExistence type="inferred from homology"/>
<dbReference type="OMA" id="MNIERCL"/>
<feature type="binding site" evidence="9">
    <location>
        <position position="36"/>
    </location>
    <ligand>
        <name>ATP</name>
        <dbReference type="ChEBI" id="CHEBI:30616"/>
    </ligand>
</feature>
<dbReference type="PANTHER" id="PTHR24056:SF228">
    <property type="entry name" value="PROTEIN IMPAIRED IN BABA-INDUCED STERILITY 1"/>
    <property type="match status" value="1"/>
</dbReference>
<evidence type="ECO:0000256" key="7">
    <source>
        <dbReference type="ARBA" id="ARBA00022840"/>
    </source>
</evidence>
<dbReference type="GO" id="GO:0005634">
    <property type="term" value="C:nucleus"/>
    <property type="evidence" value="ECO:0000318"/>
    <property type="project" value="GO_Central"/>
</dbReference>
<dbReference type="STRING" id="13333.U5CZC0"/>
<dbReference type="InterPro" id="IPR017441">
    <property type="entry name" value="Protein_kinase_ATP_BS"/>
</dbReference>
<comment type="catalytic activity">
    <reaction evidence="8">
        <text>[DNA-directed RNA polymerase] + ATP = phospho-[DNA-directed RNA polymerase] + ADP + H(+)</text>
        <dbReference type="Rhea" id="RHEA:10216"/>
        <dbReference type="Rhea" id="RHEA-COMP:11321"/>
        <dbReference type="Rhea" id="RHEA-COMP:11322"/>
        <dbReference type="ChEBI" id="CHEBI:15378"/>
        <dbReference type="ChEBI" id="CHEBI:30616"/>
        <dbReference type="ChEBI" id="CHEBI:43176"/>
        <dbReference type="ChEBI" id="CHEBI:68546"/>
        <dbReference type="ChEBI" id="CHEBI:456216"/>
        <dbReference type="EC" id="2.7.11.23"/>
    </reaction>
</comment>
<dbReference type="InterPro" id="IPR000719">
    <property type="entry name" value="Prot_kinase_dom"/>
</dbReference>
<feature type="domain" description="Protein kinase" evidence="11">
    <location>
        <begin position="7"/>
        <end position="291"/>
    </location>
</feature>
<keyword evidence="3 10" id="KW-0723">Serine/threonine-protein kinase</keyword>
<dbReference type="PROSITE" id="PS00108">
    <property type="entry name" value="PROTEIN_KINASE_ST"/>
    <property type="match status" value="1"/>
</dbReference>
<keyword evidence="5 9" id="KW-0547">Nucleotide-binding</keyword>